<organism evidence="2">
    <name type="scientific">Ditylum brightwellii</name>
    <dbReference type="NCBI Taxonomy" id="49249"/>
    <lineage>
        <taxon>Eukaryota</taxon>
        <taxon>Sar</taxon>
        <taxon>Stramenopiles</taxon>
        <taxon>Ochrophyta</taxon>
        <taxon>Bacillariophyta</taxon>
        <taxon>Mediophyceae</taxon>
        <taxon>Lithodesmiophycidae</taxon>
        <taxon>Lithodesmiales</taxon>
        <taxon>Lithodesmiaceae</taxon>
        <taxon>Ditylum</taxon>
    </lineage>
</organism>
<feature type="compositionally biased region" description="Basic and acidic residues" evidence="1">
    <location>
        <begin position="1"/>
        <end position="22"/>
    </location>
</feature>
<evidence type="ECO:0000313" key="2">
    <source>
        <dbReference type="EMBL" id="CAE4625232.1"/>
    </source>
</evidence>
<accession>A0A7S4RVF4</accession>
<dbReference type="EMBL" id="HBNS01031047">
    <property type="protein sequence ID" value="CAE4625232.1"/>
    <property type="molecule type" value="Transcribed_RNA"/>
</dbReference>
<name>A0A7S4RVF4_9STRA</name>
<dbReference type="AlphaFoldDB" id="A0A7S4RVF4"/>
<proteinExistence type="predicted"/>
<reference evidence="2" key="1">
    <citation type="submission" date="2021-01" db="EMBL/GenBank/DDBJ databases">
        <authorList>
            <person name="Corre E."/>
            <person name="Pelletier E."/>
            <person name="Niang G."/>
            <person name="Scheremetjew M."/>
            <person name="Finn R."/>
            <person name="Kale V."/>
            <person name="Holt S."/>
            <person name="Cochrane G."/>
            <person name="Meng A."/>
            <person name="Brown T."/>
            <person name="Cohen L."/>
        </authorList>
    </citation>
    <scope>NUCLEOTIDE SEQUENCE</scope>
    <source>
        <strain evidence="2">GSO104</strain>
    </source>
</reference>
<protein>
    <submittedName>
        <fullName evidence="2">Uncharacterized protein</fullName>
    </submittedName>
</protein>
<feature type="compositionally biased region" description="Low complexity" evidence="1">
    <location>
        <begin position="83"/>
        <end position="99"/>
    </location>
</feature>
<sequence>MDLAEGSKGEGEECSGSKDDGKGASGLMSPPANVGGILRCEEKTAREGSVEAGNHVPCPTRKGEKKVSTSSGAVELASPALVSRSSSSLPKSHISSSSSKPQAYRYSASSEVRRFCSSLSRHRSRRTLSRFWSFARAKRH</sequence>
<feature type="region of interest" description="Disordered" evidence="1">
    <location>
        <begin position="1"/>
        <end position="104"/>
    </location>
</feature>
<evidence type="ECO:0000256" key="1">
    <source>
        <dbReference type="SAM" id="MobiDB-lite"/>
    </source>
</evidence>
<feature type="compositionally biased region" description="Basic and acidic residues" evidence="1">
    <location>
        <begin position="39"/>
        <end position="49"/>
    </location>
</feature>
<gene>
    <name evidence="2" type="ORF">DBRI00130_LOCUS24369</name>
</gene>